<dbReference type="InterPro" id="IPR007138">
    <property type="entry name" value="ABM_dom"/>
</dbReference>
<dbReference type="Proteomes" id="UP000608154">
    <property type="component" value="Unassembled WGS sequence"/>
</dbReference>
<comment type="caution">
    <text evidence="2">The sequence shown here is derived from an EMBL/GenBank/DDBJ whole genome shotgun (WGS) entry which is preliminary data.</text>
</comment>
<feature type="domain" description="ABM" evidence="1">
    <location>
        <begin position="2"/>
        <end position="92"/>
    </location>
</feature>
<sequence length="101" mass="11265">MILERAEITIKDGMMDEFLAVLTQKAIPLTQTFTGIKSFTALRGEEDGDNVMFLAEWDSLEAHLASRPEPAHARFRELVVPYVAGAKTTVHFHPVKSVKPV</sequence>
<accession>A0A916TV07</accession>
<reference evidence="2" key="1">
    <citation type="journal article" date="2014" name="Int. J. Syst. Evol. Microbiol.">
        <title>Complete genome sequence of Corynebacterium casei LMG S-19264T (=DSM 44701T), isolated from a smear-ripened cheese.</title>
        <authorList>
            <consortium name="US DOE Joint Genome Institute (JGI-PGF)"/>
            <person name="Walter F."/>
            <person name="Albersmeier A."/>
            <person name="Kalinowski J."/>
            <person name="Ruckert C."/>
        </authorList>
    </citation>
    <scope>NUCLEOTIDE SEQUENCE</scope>
    <source>
        <strain evidence="2">CGMCC 1.15095</strain>
    </source>
</reference>
<evidence type="ECO:0000313" key="2">
    <source>
        <dbReference type="EMBL" id="GGC13109.1"/>
    </source>
</evidence>
<organism evidence="2 3">
    <name type="scientific">Novosphingobium endophyticum</name>
    <dbReference type="NCBI Taxonomy" id="1955250"/>
    <lineage>
        <taxon>Bacteria</taxon>
        <taxon>Pseudomonadati</taxon>
        <taxon>Pseudomonadota</taxon>
        <taxon>Alphaproteobacteria</taxon>
        <taxon>Sphingomonadales</taxon>
        <taxon>Sphingomonadaceae</taxon>
        <taxon>Novosphingobium</taxon>
    </lineage>
</organism>
<dbReference type="PROSITE" id="PS51725">
    <property type="entry name" value="ABM"/>
    <property type="match status" value="1"/>
</dbReference>
<protein>
    <recommendedName>
        <fullName evidence="1">ABM domain-containing protein</fullName>
    </recommendedName>
</protein>
<dbReference type="EMBL" id="BMHK01000036">
    <property type="protein sequence ID" value="GGC13109.1"/>
    <property type="molecule type" value="Genomic_DNA"/>
</dbReference>
<name>A0A916TV07_9SPHN</name>
<dbReference type="SUPFAM" id="SSF54909">
    <property type="entry name" value="Dimeric alpha+beta barrel"/>
    <property type="match status" value="1"/>
</dbReference>
<dbReference type="RefSeq" id="WP_188772854.1">
    <property type="nucleotide sequence ID" value="NZ_BMHK01000036.1"/>
</dbReference>
<reference evidence="2" key="2">
    <citation type="submission" date="2020-09" db="EMBL/GenBank/DDBJ databases">
        <authorList>
            <person name="Sun Q."/>
            <person name="Zhou Y."/>
        </authorList>
    </citation>
    <scope>NUCLEOTIDE SEQUENCE</scope>
    <source>
        <strain evidence="2">CGMCC 1.15095</strain>
    </source>
</reference>
<dbReference type="Gene3D" id="3.30.70.100">
    <property type="match status" value="1"/>
</dbReference>
<dbReference type="Pfam" id="PF03992">
    <property type="entry name" value="ABM"/>
    <property type="match status" value="1"/>
</dbReference>
<proteinExistence type="predicted"/>
<dbReference type="AlphaFoldDB" id="A0A916TV07"/>
<keyword evidence="3" id="KW-1185">Reference proteome</keyword>
<evidence type="ECO:0000313" key="3">
    <source>
        <dbReference type="Proteomes" id="UP000608154"/>
    </source>
</evidence>
<gene>
    <name evidence="2" type="ORF">GCM10011494_34960</name>
</gene>
<dbReference type="InterPro" id="IPR011008">
    <property type="entry name" value="Dimeric_a/b-barrel"/>
</dbReference>
<evidence type="ECO:0000259" key="1">
    <source>
        <dbReference type="PROSITE" id="PS51725"/>
    </source>
</evidence>